<evidence type="ECO:0000313" key="2">
    <source>
        <dbReference type="EMBL" id="PIC20381.1"/>
    </source>
</evidence>
<feature type="region of interest" description="Disordered" evidence="1">
    <location>
        <begin position="80"/>
        <end position="117"/>
    </location>
</feature>
<comment type="caution">
    <text evidence="2">The sequence shown here is derived from an EMBL/GenBank/DDBJ whole genome shotgun (WGS) entry which is preliminary data.</text>
</comment>
<evidence type="ECO:0000256" key="1">
    <source>
        <dbReference type="SAM" id="MobiDB-lite"/>
    </source>
</evidence>
<feature type="region of interest" description="Disordered" evidence="1">
    <location>
        <begin position="28"/>
        <end position="56"/>
    </location>
</feature>
<feature type="compositionally biased region" description="Basic and acidic residues" evidence="1">
    <location>
        <begin position="45"/>
        <end position="56"/>
    </location>
</feature>
<gene>
    <name evidence="2" type="primary">Cnig_chr_X.g25603</name>
    <name evidence="2" type="ORF">B9Z55_025603</name>
</gene>
<dbReference type="EMBL" id="PDUG01000006">
    <property type="protein sequence ID" value="PIC20381.1"/>
    <property type="molecule type" value="Genomic_DNA"/>
</dbReference>
<protein>
    <submittedName>
        <fullName evidence="2">Uncharacterized protein</fullName>
    </submittedName>
</protein>
<name>A0A2G5SZU8_9PELO</name>
<proteinExistence type="predicted"/>
<feature type="compositionally biased region" description="Acidic residues" evidence="1">
    <location>
        <begin position="105"/>
        <end position="117"/>
    </location>
</feature>
<reference evidence="3" key="1">
    <citation type="submission" date="2017-10" db="EMBL/GenBank/DDBJ databases">
        <title>Rapid genome shrinkage in a self-fertile nematode reveals novel sperm competition proteins.</title>
        <authorList>
            <person name="Yin D."/>
            <person name="Schwarz E.M."/>
            <person name="Thomas C.G."/>
            <person name="Felde R.L."/>
            <person name="Korf I.F."/>
            <person name="Cutter A.D."/>
            <person name="Schartner C.M."/>
            <person name="Ralston E.J."/>
            <person name="Meyer B.J."/>
            <person name="Haag E.S."/>
        </authorList>
    </citation>
    <scope>NUCLEOTIDE SEQUENCE [LARGE SCALE GENOMIC DNA]</scope>
    <source>
        <strain evidence="3">JU1422</strain>
    </source>
</reference>
<organism evidence="2 3">
    <name type="scientific">Caenorhabditis nigoni</name>
    <dbReference type="NCBI Taxonomy" id="1611254"/>
    <lineage>
        <taxon>Eukaryota</taxon>
        <taxon>Metazoa</taxon>
        <taxon>Ecdysozoa</taxon>
        <taxon>Nematoda</taxon>
        <taxon>Chromadorea</taxon>
        <taxon>Rhabditida</taxon>
        <taxon>Rhabditina</taxon>
        <taxon>Rhabditomorpha</taxon>
        <taxon>Rhabditoidea</taxon>
        <taxon>Rhabditidae</taxon>
        <taxon>Peloderinae</taxon>
        <taxon>Caenorhabditis</taxon>
    </lineage>
</organism>
<sequence>MIAARMSAMDMNVRSSAQLSKHLFCPNQKPRDCGIGMVKMTNPGKEPKPTKPNVEIKETRGEGKGLYATKFIEAGSFAIPLTSNHNSEKEKIRDSQIKKDRKTESDEEEDPGDDWDD</sequence>
<evidence type="ECO:0000313" key="3">
    <source>
        <dbReference type="Proteomes" id="UP000230233"/>
    </source>
</evidence>
<feature type="compositionally biased region" description="Basic and acidic residues" evidence="1">
    <location>
        <begin position="86"/>
        <end position="104"/>
    </location>
</feature>
<dbReference type="OrthoDB" id="10488241at2759"/>
<dbReference type="Proteomes" id="UP000230233">
    <property type="component" value="Chromosome X"/>
</dbReference>
<keyword evidence="3" id="KW-1185">Reference proteome</keyword>
<accession>A0A2G5SZU8</accession>
<dbReference type="AlphaFoldDB" id="A0A2G5SZU8"/>